<gene>
    <name evidence="1" type="ORF">SDC9_65904</name>
</gene>
<accession>A0A644XTE5</accession>
<proteinExistence type="predicted"/>
<name>A0A644XTE5_9ZZZZ</name>
<dbReference type="AlphaFoldDB" id="A0A644XTE5"/>
<comment type="caution">
    <text evidence="1">The sequence shown here is derived from an EMBL/GenBank/DDBJ whole genome shotgun (WGS) entry which is preliminary data.</text>
</comment>
<sequence>MDEVSGVKKYLGLNAMLEGDPVIREYYDKLPGHVREHIRREHPSVSSFDRLLRCADSLIQ</sequence>
<organism evidence="1">
    <name type="scientific">bioreactor metagenome</name>
    <dbReference type="NCBI Taxonomy" id="1076179"/>
    <lineage>
        <taxon>unclassified sequences</taxon>
        <taxon>metagenomes</taxon>
        <taxon>ecological metagenomes</taxon>
    </lineage>
</organism>
<evidence type="ECO:0000313" key="1">
    <source>
        <dbReference type="EMBL" id="MPM19480.1"/>
    </source>
</evidence>
<dbReference type="EMBL" id="VSSQ01003186">
    <property type="protein sequence ID" value="MPM19480.1"/>
    <property type="molecule type" value="Genomic_DNA"/>
</dbReference>
<protein>
    <submittedName>
        <fullName evidence="1">Uncharacterized protein</fullName>
    </submittedName>
</protein>
<reference evidence="1" key="1">
    <citation type="submission" date="2019-08" db="EMBL/GenBank/DDBJ databases">
        <authorList>
            <person name="Kucharzyk K."/>
            <person name="Murdoch R.W."/>
            <person name="Higgins S."/>
            <person name="Loffler F."/>
        </authorList>
    </citation>
    <scope>NUCLEOTIDE SEQUENCE</scope>
</reference>